<sequence>MRADHRPLHADGPYRAQGGDQAVTALRAFRLSPIGWALLTLAAVLVTVALAPFAAFAHDVAEGDKAFVQSIEGPAIFPFLYLGAKHMVTGYDHIAFLVGVVFFLRRLKDVVLYVSMFTIGHSITLMGGVLMGIGANAYIIDAIIGLSVIYKGVENIGGFAKIGLNIDTRLAVLVFGLFHGMGLATKVMDLEVSPNGLLTNLISFNVGVELGQVIVLAFVVTLFNSWRNRPSFAKYAKAANIALIAVGVALTAVQIQGYLSS</sequence>
<dbReference type="Proteomes" id="UP000309389">
    <property type="component" value="Unassembled WGS sequence"/>
</dbReference>
<proteinExistence type="predicted"/>
<keyword evidence="3" id="KW-1185">Reference proteome</keyword>
<name>A0A4T3F344_9SPHN</name>
<reference evidence="2 3" key="1">
    <citation type="submission" date="2019-04" db="EMBL/GenBank/DDBJ databases">
        <title>Altererythrobacter aquimixticola sp. nov., isolated from sediment of junction between the ocean and a freshwater spring.</title>
        <authorList>
            <person name="Yoon J.-H."/>
        </authorList>
    </citation>
    <scope>NUCLEOTIDE SEQUENCE [LARGE SCALE GENOMIC DNA]</scope>
    <source>
        <strain evidence="2 3">SSKS-13</strain>
    </source>
</reference>
<feature type="transmembrane region" description="Helical" evidence="1">
    <location>
        <begin position="133"/>
        <end position="150"/>
    </location>
</feature>
<dbReference type="EMBL" id="SSHH01000001">
    <property type="protein sequence ID" value="TIX51568.1"/>
    <property type="molecule type" value="Genomic_DNA"/>
</dbReference>
<feature type="transmembrane region" description="Helical" evidence="1">
    <location>
        <begin position="201"/>
        <end position="226"/>
    </location>
</feature>
<keyword evidence="1" id="KW-1133">Transmembrane helix</keyword>
<gene>
    <name evidence="2" type="ORF">E5222_03700</name>
</gene>
<evidence type="ECO:0000256" key="1">
    <source>
        <dbReference type="SAM" id="Phobius"/>
    </source>
</evidence>
<protein>
    <submittedName>
        <fullName evidence="2">HupE/UreJ family protein</fullName>
    </submittedName>
</protein>
<dbReference type="Pfam" id="PF13795">
    <property type="entry name" value="HupE_UreJ_2"/>
    <property type="match status" value="1"/>
</dbReference>
<keyword evidence="1" id="KW-0472">Membrane</keyword>
<evidence type="ECO:0000313" key="3">
    <source>
        <dbReference type="Proteomes" id="UP000309389"/>
    </source>
</evidence>
<feature type="transmembrane region" description="Helical" evidence="1">
    <location>
        <begin position="238"/>
        <end position="259"/>
    </location>
</feature>
<organism evidence="2 3">
    <name type="scientific">Alteraurantiacibacter aquimixticola</name>
    <dbReference type="NCBI Taxonomy" id="2489173"/>
    <lineage>
        <taxon>Bacteria</taxon>
        <taxon>Pseudomonadati</taxon>
        <taxon>Pseudomonadota</taxon>
        <taxon>Alphaproteobacteria</taxon>
        <taxon>Sphingomonadales</taxon>
        <taxon>Erythrobacteraceae</taxon>
        <taxon>Alteraurantiacibacter</taxon>
    </lineage>
</organism>
<evidence type="ECO:0000313" key="2">
    <source>
        <dbReference type="EMBL" id="TIX51568.1"/>
    </source>
</evidence>
<dbReference type="InterPro" id="IPR032809">
    <property type="entry name" value="Put_HupE_UreJ"/>
</dbReference>
<feature type="transmembrane region" description="Helical" evidence="1">
    <location>
        <begin position="36"/>
        <end position="56"/>
    </location>
</feature>
<accession>A0A4T3F344</accession>
<dbReference type="AlphaFoldDB" id="A0A4T3F344"/>
<comment type="caution">
    <text evidence="2">The sequence shown here is derived from an EMBL/GenBank/DDBJ whole genome shotgun (WGS) entry which is preliminary data.</text>
</comment>
<keyword evidence="1" id="KW-0812">Transmembrane</keyword>
<feature type="transmembrane region" description="Helical" evidence="1">
    <location>
        <begin position="110"/>
        <end position="127"/>
    </location>
</feature>
<feature type="transmembrane region" description="Helical" evidence="1">
    <location>
        <begin position="76"/>
        <end position="103"/>
    </location>
</feature>
<dbReference type="OrthoDB" id="9808870at2"/>